<reference evidence="1 2" key="1">
    <citation type="submission" date="2017-08" db="EMBL/GenBank/DDBJ databases">
        <authorList>
            <person name="Chaillou S."/>
        </authorList>
    </citation>
    <scope>NUCLEOTIDE SEQUENCE [LARGE SCALE GENOMIC DNA]</scope>
    <source>
        <strain evidence="1 2">MFPA15A1205</strain>
    </source>
</reference>
<evidence type="ECO:0000313" key="1">
    <source>
        <dbReference type="EMBL" id="SOB51209.1"/>
    </source>
</evidence>
<comment type="caution">
    <text evidence="1">The sequence shown here is derived from an EMBL/GenBank/DDBJ whole genome shotgun (WGS) entry which is preliminary data.</text>
</comment>
<name>A0AAX2H5F4_9PSED</name>
<organism evidence="1 2">
    <name type="scientific">Pseudomonas lundensis</name>
    <dbReference type="NCBI Taxonomy" id="86185"/>
    <lineage>
        <taxon>Bacteria</taxon>
        <taxon>Pseudomonadati</taxon>
        <taxon>Pseudomonadota</taxon>
        <taxon>Gammaproteobacteria</taxon>
        <taxon>Pseudomonadales</taxon>
        <taxon>Pseudomonadaceae</taxon>
        <taxon>Pseudomonas</taxon>
    </lineage>
</organism>
<sequence length="70" mass="7655">MLSNPQQTNIKQSEPLLRIACILLNPVTLRFLPGLLLLLPHISPLAHAALIDDVSHRCESHTALDADTPP</sequence>
<protein>
    <submittedName>
        <fullName evidence="1">Uncharacterized protein</fullName>
    </submittedName>
</protein>
<accession>A0AAX2H5F4</accession>
<dbReference type="EMBL" id="OBKZ01000012">
    <property type="protein sequence ID" value="SOB51209.1"/>
    <property type="molecule type" value="Genomic_DNA"/>
</dbReference>
<dbReference type="AlphaFoldDB" id="A0AAX2H5F4"/>
<evidence type="ECO:0000313" key="2">
    <source>
        <dbReference type="Proteomes" id="UP000219564"/>
    </source>
</evidence>
<proteinExistence type="predicted"/>
<gene>
    <name evidence="1" type="ORF">PLUA15_20045</name>
</gene>
<dbReference type="Proteomes" id="UP000219564">
    <property type="component" value="Unassembled WGS sequence"/>
</dbReference>